<dbReference type="Pfam" id="PF00400">
    <property type="entry name" value="WD40"/>
    <property type="match status" value="1"/>
</dbReference>
<reference evidence="4" key="1">
    <citation type="submission" date="2025-08" db="UniProtKB">
        <authorList>
            <consortium name="RefSeq"/>
        </authorList>
    </citation>
    <scope>IDENTIFICATION</scope>
    <source>
        <tissue evidence="4">Thorax and Abdomen</tissue>
    </source>
</reference>
<dbReference type="PANTHER" id="PTHR14381:SF1">
    <property type="entry name" value="F-BOX_WD REPEAT-CONTAINING PROTEIN 4"/>
    <property type="match status" value="1"/>
</dbReference>
<dbReference type="Gene3D" id="1.20.1280.50">
    <property type="match status" value="1"/>
</dbReference>
<dbReference type="FunFam" id="2.130.10.10:FF:002194">
    <property type="entry name" value="Uncharacterized protein"/>
    <property type="match status" value="1"/>
</dbReference>
<dbReference type="Proteomes" id="UP000829291">
    <property type="component" value="Chromosome 6"/>
</dbReference>
<dbReference type="InterPro" id="IPR001680">
    <property type="entry name" value="WD40_rpt"/>
</dbReference>
<keyword evidence="1" id="KW-0853">WD repeat</keyword>
<evidence type="ECO:0000313" key="3">
    <source>
        <dbReference type="Proteomes" id="UP000829291"/>
    </source>
</evidence>
<dbReference type="InterPro" id="IPR036322">
    <property type="entry name" value="WD40_repeat_dom_sf"/>
</dbReference>
<organism evidence="4">
    <name type="scientific">Neodiprion lecontei</name>
    <name type="common">Redheaded pine sawfly</name>
    <dbReference type="NCBI Taxonomy" id="441921"/>
    <lineage>
        <taxon>Eukaryota</taxon>
        <taxon>Metazoa</taxon>
        <taxon>Ecdysozoa</taxon>
        <taxon>Arthropoda</taxon>
        <taxon>Hexapoda</taxon>
        <taxon>Insecta</taxon>
        <taxon>Pterygota</taxon>
        <taxon>Neoptera</taxon>
        <taxon>Endopterygota</taxon>
        <taxon>Hymenoptera</taxon>
        <taxon>Tenthredinoidea</taxon>
        <taxon>Diprionidae</taxon>
        <taxon>Diprioninae</taxon>
        <taxon>Neodiprion</taxon>
    </lineage>
</organism>
<dbReference type="SUPFAM" id="SSF50978">
    <property type="entry name" value="WD40 repeat-like"/>
    <property type="match status" value="1"/>
</dbReference>
<dbReference type="GeneID" id="107224646"/>
<dbReference type="PROSITE" id="PS50082">
    <property type="entry name" value="WD_REPEATS_2"/>
    <property type="match status" value="1"/>
</dbReference>
<dbReference type="InterPro" id="IPR052301">
    <property type="entry name" value="SCF_F-box/WD-repeat"/>
</dbReference>
<sequence>MTDVLHLDELPSDVLIIIFDFCHAFDLVRLSEVCTRFHDILRSDVCWIKKSKRALVTNQSSKRFRERCYTLLPLRNKWHVSQNWKDGRYAKRTYLTQKAKLMPWLQLTANTLWWGAGTQIFGFRRYARFNPVDPIFKIDTHNSDVCRFVVRDWIVLAGFRDGSIRCWDGITNKEIFNAQDTHASDVDAVDLTSDVIITGSRDRTVKIWPTRINDNSSPLAAINLLDRIWSIAADPTGHTFCAGSAGNNNVAPLHIFDVECGGEVNVFRQRWRKGAGILDIIWNDPQTLLTCGYDTCIRKWDIRSGTCVGAWADPTDATVYCLSTDYRYTMVSGTQFNGEAVLWDQRKFKYIQMYQHRCSSPVYSISFDNCYLYGAMDQCLFQLKFSGYGYEEKNYRNLF</sequence>
<dbReference type="InterPro" id="IPR015943">
    <property type="entry name" value="WD40/YVTN_repeat-like_dom_sf"/>
</dbReference>
<name>A0A6J0C147_NEOLC</name>
<dbReference type="SUPFAM" id="SSF81383">
    <property type="entry name" value="F-box domain"/>
    <property type="match status" value="1"/>
</dbReference>
<dbReference type="PANTHER" id="PTHR14381">
    <property type="entry name" value="DACTYLIN"/>
    <property type="match status" value="1"/>
</dbReference>
<dbReference type="Gene3D" id="2.130.10.10">
    <property type="entry name" value="YVTN repeat-like/Quinoprotein amine dehydrogenase"/>
    <property type="match status" value="1"/>
</dbReference>
<dbReference type="GO" id="GO:0019005">
    <property type="term" value="C:SCF ubiquitin ligase complex"/>
    <property type="evidence" value="ECO:0007669"/>
    <property type="project" value="TreeGrafter"/>
</dbReference>
<dbReference type="FunCoup" id="A0A6J0C147">
    <property type="interactions" value="95"/>
</dbReference>
<gene>
    <name evidence="4" type="primary">LOC107224646</name>
</gene>
<feature type="repeat" description="WD" evidence="1">
    <location>
        <begin position="179"/>
        <end position="208"/>
    </location>
</feature>
<dbReference type="SMART" id="SM00256">
    <property type="entry name" value="FBOX"/>
    <property type="match status" value="1"/>
</dbReference>
<proteinExistence type="predicted"/>
<dbReference type="PROSITE" id="PS50181">
    <property type="entry name" value="FBOX"/>
    <property type="match status" value="1"/>
</dbReference>
<feature type="domain" description="F-box" evidence="2">
    <location>
        <begin position="4"/>
        <end position="50"/>
    </location>
</feature>
<dbReference type="GO" id="GO:0031146">
    <property type="term" value="P:SCF-dependent proteasomal ubiquitin-dependent protein catabolic process"/>
    <property type="evidence" value="ECO:0007669"/>
    <property type="project" value="TreeGrafter"/>
</dbReference>
<dbReference type="KEGG" id="nlo:107224646"/>
<dbReference type="Pfam" id="PF00646">
    <property type="entry name" value="F-box"/>
    <property type="match status" value="1"/>
</dbReference>
<dbReference type="InterPro" id="IPR036047">
    <property type="entry name" value="F-box-like_dom_sf"/>
</dbReference>
<evidence type="ECO:0000256" key="1">
    <source>
        <dbReference type="PROSITE-ProRule" id="PRU00221"/>
    </source>
</evidence>
<dbReference type="AlphaFoldDB" id="A0A6J0C147"/>
<accession>A0A6J0C147</accession>
<dbReference type="PROSITE" id="PS50294">
    <property type="entry name" value="WD_REPEATS_REGION"/>
    <property type="match status" value="1"/>
</dbReference>
<keyword evidence="3" id="KW-1185">Reference proteome</keyword>
<dbReference type="OrthoDB" id="435188at2759"/>
<protein>
    <submittedName>
        <fullName evidence="4">F-box/WD repeat-containing protein 4</fullName>
    </submittedName>
</protein>
<dbReference type="InParanoid" id="A0A6J0C147"/>
<evidence type="ECO:0000313" key="4">
    <source>
        <dbReference type="RefSeq" id="XP_015520270.1"/>
    </source>
</evidence>
<dbReference type="RefSeq" id="XP_015520270.1">
    <property type="nucleotide sequence ID" value="XM_015664784.2"/>
</dbReference>
<evidence type="ECO:0000259" key="2">
    <source>
        <dbReference type="PROSITE" id="PS50181"/>
    </source>
</evidence>
<dbReference type="SMART" id="SM00320">
    <property type="entry name" value="WD40"/>
    <property type="match status" value="5"/>
</dbReference>
<dbReference type="InterPro" id="IPR001810">
    <property type="entry name" value="F-box_dom"/>
</dbReference>